<dbReference type="RefSeq" id="WP_203797567.1">
    <property type="nucleotide sequence ID" value="NZ_BAAAQE010000027.1"/>
</dbReference>
<accession>A0ABQ3XC57</accession>
<dbReference type="Pfam" id="PF02597">
    <property type="entry name" value="ThiS"/>
    <property type="match status" value="1"/>
</dbReference>
<evidence type="ECO:0000313" key="2">
    <source>
        <dbReference type="Proteomes" id="UP000612282"/>
    </source>
</evidence>
<dbReference type="CDD" id="cd00565">
    <property type="entry name" value="Ubl_ThiS"/>
    <property type="match status" value="1"/>
</dbReference>
<gene>
    <name evidence="1" type="ORF">Aco03nite_045020</name>
</gene>
<dbReference type="EMBL" id="BOMG01000056">
    <property type="protein sequence ID" value="GID56098.1"/>
    <property type="molecule type" value="Genomic_DNA"/>
</dbReference>
<dbReference type="InterPro" id="IPR003749">
    <property type="entry name" value="ThiS/MoaD-like"/>
</dbReference>
<comment type="caution">
    <text evidence="1">The sequence shown here is derived from an EMBL/GenBank/DDBJ whole genome shotgun (WGS) entry which is preliminary data.</text>
</comment>
<dbReference type="NCBIfam" id="TIGR01683">
    <property type="entry name" value="thiS"/>
    <property type="match status" value="1"/>
</dbReference>
<dbReference type="InterPro" id="IPR010035">
    <property type="entry name" value="Thi_S"/>
</dbReference>
<reference evidence="1 2" key="1">
    <citation type="submission" date="2021-01" db="EMBL/GenBank/DDBJ databases">
        <title>Whole genome shotgun sequence of Actinoplanes couchii NBRC 106145.</title>
        <authorList>
            <person name="Komaki H."/>
            <person name="Tamura T."/>
        </authorList>
    </citation>
    <scope>NUCLEOTIDE SEQUENCE [LARGE SCALE GENOMIC DNA]</scope>
    <source>
        <strain evidence="1 2">NBRC 106145</strain>
    </source>
</reference>
<dbReference type="InterPro" id="IPR016155">
    <property type="entry name" value="Mopterin_synth/thiamin_S_b"/>
</dbReference>
<dbReference type="Gene3D" id="3.10.20.30">
    <property type="match status" value="1"/>
</dbReference>
<sequence>MKLTINGQDQDRAGGCSVATLVAEIIAARRGVAVAVNGTVVPRSTWAEVDLADGDRVEVLTAAQGG</sequence>
<keyword evidence="2" id="KW-1185">Reference proteome</keyword>
<dbReference type="Proteomes" id="UP000612282">
    <property type="component" value="Unassembled WGS sequence"/>
</dbReference>
<name>A0ABQ3XC57_9ACTN</name>
<evidence type="ECO:0000313" key="1">
    <source>
        <dbReference type="EMBL" id="GID56098.1"/>
    </source>
</evidence>
<organism evidence="1 2">
    <name type="scientific">Actinoplanes couchii</name>
    <dbReference type="NCBI Taxonomy" id="403638"/>
    <lineage>
        <taxon>Bacteria</taxon>
        <taxon>Bacillati</taxon>
        <taxon>Actinomycetota</taxon>
        <taxon>Actinomycetes</taxon>
        <taxon>Micromonosporales</taxon>
        <taxon>Micromonosporaceae</taxon>
        <taxon>Actinoplanes</taxon>
    </lineage>
</organism>
<protein>
    <submittedName>
        <fullName evidence="1">Thiamine biosynthesis protein ThiS</fullName>
    </submittedName>
</protein>
<dbReference type="SUPFAM" id="SSF54285">
    <property type="entry name" value="MoaD/ThiS"/>
    <property type="match status" value="1"/>
</dbReference>
<dbReference type="InterPro" id="IPR012675">
    <property type="entry name" value="Beta-grasp_dom_sf"/>
</dbReference>
<dbReference type="PANTHER" id="PTHR34472:SF1">
    <property type="entry name" value="SULFUR CARRIER PROTEIN THIS"/>
    <property type="match status" value="1"/>
</dbReference>
<dbReference type="PANTHER" id="PTHR34472">
    <property type="entry name" value="SULFUR CARRIER PROTEIN THIS"/>
    <property type="match status" value="1"/>
</dbReference>
<proteinExistence type="predicted"/>